<dbReference type="GO" id="GO:0016301">
    <property type="term" value="F:kinase activity"/>
    <property type="evidence" value="ECO:0007669"/>
    <property type="project" value="UniProtKB-KW"/>
</dbReference>
<evidence type="ECO:0000256" key="9">
    <source>
        <dbReference type="ARBA" id="ARBA00023012"/>
    </source>
</evidence>
<organism evidence="14 15">
    <name type="scientific">Spirulina subsalsa FACHB-351</name>
    <dbReference type="NCBI Taxonomy" id="234711"/>
    <lineage>
        <taxon>Bacteria</taxon>
        <taxon>Bacillati</taxon>
        <taxon>Cyanobacteriota</taxon>
        <taxon>Cyanophyceae</taxon>
        <taxon>Spirulinales</taxon>
        <taxon>Spirulinaceae</taxon>
        <taxon>Spirulina</taxon>
    </lineage>
</organism>
<name>A0ABT3L806_9CYAN</name>
<keyword evidence="7 14" id="KW-0418">Kinase</keyword>
<dbReference type="EMBL" id="JAIHOM010000082">
    <property type="protein sequence ID" value="MCW6037651.1"/>
    <property type="molecule type" value="Genomic_DNA"/>
</dbReference>
<dbReference type="CDD" id="cd00082">
    <property type="entry name" value="HisKA"/>
    <property type="match status" value="1"/>
</dbReference>
<evidence type="ECO:0000256" key="11">
    <source>
        <dbReference type="SAM" id="Phobius"/>
    </source>
</evidence>
<evidence type="ECO:0000259" key="12">
    <source>
        <dbReference type="PROSITE" id="PS50109"/>
    </source>
</evidence>
<dbReference type="SMART" id="SM00387">
    <property type="entry name" value="HATPase_c"/>
    <property type="match status" value="1"/>
</dbReference>
<dbReference type="InterPro" id="IPR003594">
    <property type="entry name" value="HATPase_dom"/>
</dbReference>
<evidence type="ECO:0000256" key="2">
    <source>
        <dbReference type="ARBA" id="ARBA00004370"/>
    </source>
</evidence>
<dbReference type="InterPro" id="IPR003660">
    <property type="entry name" value="HAMP_dom"/>
</dbReference>
<dbReference type="Pfam" id="PF02518">
    <property type="entry name" value="HATPase_c"/>
    <property type="match status" value="1"/>
</dbReference>
<dbReference type="PRINTS" id="PR00344">
    <property type="entry name" value="BCTRLSENSOR"/>
</dbReference>
<dbReference type="EC" id="2.7.13.3" evidence="3"/>
<dbReference type="CDD" id="cd00075">
    <property type="entry name" value="HATPase"/>
    <property type="match status" value="1"/>
</dbReference>
<comment type="caution">
    <text evidence="14">The sequence shown here is derived from an EMBL/GenBank/DDBJ whole genome shotgun (WGS) entry which is preliminary data.</text>
</comment>
<comment type="subcellular location">
    <subcellularLocation>
        <location evidence="2">Membrane</location>
    </subcellularLocation>
</comment>
<evidence type="ECO:0000313" key="15">
    <source>
        <dbReference type="Proteomes" id="UP001526426"/>
    </source>
</evidence>
<dbReference type="Proteomes" id="UP001526426">
    <property type="component" value="Unassembled WGS sequence"/>
</dbReference>
<dbReference type="CDD" id="cd06225">
    <property type="entry name" value="HAMP"/>
    <property type="match status" value="1"/>
</dbReference>
<dbReference type="PANTHER" id="PTHR45436">
    <property type="entry name" value="SENSOR HISTIDINE KINASE YKOH"/>
    <property type="match status" value="1"/>
</dbReference>
<proteinExistence type="predicted"/>
<evidence type="ECO:0000256" key="1">
    <source>
        <dbReference type="ARBA" id="ARBA00000085"/>
    </source>
</evidence>
<feature type="domain" description="Histidine kinase" evidence="12">
    <location>
        <begin position="266"/>
        <end position="481"/>
    </location>
</feature>
<feature type="transmembrane region" description="Helical" evidence="11">
    <location>
        <begin position="28"/>
        <end position="49"/>
    </location>
</feature>
<protein>
    <recommendedName>
        <fullName evidence="3">histidine kinase</fullName>
        <ecNumber evidence="3">2.7.13.3</ecNumber>
    </recommendedName>
</protein>
<keyword evidence="15" id="KW-1185">Reference proteome</keyword>
<keyword evidence="4" id="KW-0597">Phosphoprotein</keyword>
<comment type="catalytic activity">
    <reaction evidence="1">
        <text>ATP + protein L-histidine = ADP + protein N-phospho-L-histidine.</text>
        <dbReference type="EC" id="2.7.13.3"/>
    </reaction>
</comment>
<dbReference type="InterPro" id="IPR036097">
    <property type="entry name" value="HisK_dim/P_sf"/>
</dbReference>
<dbReference type="PANTHER" id="PTHR45436:SF5">
    <property type="entry name" value="SENSOR HISTIDINE KINASE TRCS"/>
    <property type="match status" value="1"/>
</dbReference>
<evidence type="ECO:0000256" key="3">
    <source>
        <dbReference type="ARBA" id="ARBA00012438"/>
    </source>
</evidence>
<evidence type="ECO:0000256" key="8">
    <source>
        <dbReference type="ARBA" id="ARBA00022989"/>
    </source>
</evidence>
<keyword evidence="8 11" id="KW-1133">Transmembrane helix</keyword>
<dbReference type="Gene3D" id="3.30.565.10">
    <property type="entry name" value="Histidine kinase-like ATPase, C-terminal domain"/>
    <property type="match status" value="1"/>
</dbReference>
<dbReference type="InterPro" id="IPR036890">
    <property type="entry name" value="HATPase_C_sf"/>
</dbReference>
<keyword evidence="6 11" id="KW-0812">Transmembrane</keyword>
<keyword evidence="10 11" id="KW-0472">Membrane</keyword>
<dbReference type="Pfam" id="PF00512">
    <property type="entry name" value="HisKA"/>
    <property type="match status" value="1"/>
</dbReference>
<evidence type="ECO:0000256" key="5">
    <source>
        <dbReference type="ARBA" id="ARBA00022679"/>
    </source>
</evidence>
<evidence type="ECO:0000256" key="6">
    <source>
        <dbReference type="ARBA" id="ARBA00022692"/>
    </source>
</evidence>
<dbReference type="SUPFAM" id="SSF47384">
    <property type="entry name" value="Homodimeric domain of signal transducing histidine kinase"/>
    <property type="match status" value="1"/>
</dbReference>
<keyword evidence="9" id="KW-0902">Two-component regulatory system</keyword>
<dbReference type="InterPro" id="IPR005467">
    <property type="entry name" value="His_kinase_dom"/>
</dbReference>
<dbReference type="RefSeq" id="WP_265265510.1">
    <property type="nucleotide sequence ID" value="NZ_JAIHOM010000082.1"/>
</dbReference>
<feature type="domain" description="HAMP" evidence="13">
    <location>
        <begin position="204"/>
        <end position="258"/>
    </location>
</feature>
<dbReference type="SMART" id="SM00388">
    <property type="entry name" value="HisKA"/>
    <property type="match status" value="1"/>
</dbReference>
<sequence>MQLGRYLAFLVSLWPGKKFSTSSLQFRLTLELVTLSILGLGSIAIWSAWQMEQNLVAAHKQTLEYIARRFPEQLEFYTEAVSLERGLEQTIERVSTPELLVWVQNPEGRLLARSSNLSRDVLEIRTLDSLANIPDKPQVIRLGNRDIVLCGTPLLVNNQVVGRLYLSQDITGDQQKLQAGLWRLLWISLLTIVFLMVAISQRIRHAMHPLEQMSQVAGAVSADDLTGAKLELHQAPEEILGLATAFNEMLCRLSGAWEQQRQFVGNVSHELRTPLTVVVGYLQSLSRRSTNLSDYQQQALETATAETERTIRMLQDLLDLARADTGHLHFRSQPLVLNTLMAEVTAMSQKVSNRTIRLLMTEEDVVVCADQDRLQQVLINLVDNGLKYSAPDQPVDLVLEQTQDCAHIHVCDRGIGIPLSHQQRIFERFYRVDESMTRSRDGTGLGLAIAKSLIEAMNGRITLRSKPQAGSTFTLTLPLWKAPHDSSYPPSRR</sequence>
<dbReference type="InterPro" id="IPR003661">
    <property type="entry name" value="HisK_dim/P_dom"/>
</dbReference>
<evidence type="ECO:0000256" key="10">
    <source>
        <dbReference type="ARBA" id="ARBA00023136"/>
    </source>
</evidence>
<dbReference type="InterPro" id="IPR004358">
    <property type="entry name" value="Sig_transdc_His_kin-like_C"/>
</dbReference>
<accession>A0ABT3L806</accession>
<gene>
    <name evidence="14" type="ORF">K4A83_15415</name>
</gene>
<evidence type="ECO:0000313" key="14">
    <source>
        <dbReference type="EMBL" id="MCW6037651.1"/>
    </source>
</evidence>
<keyword evidence="5" id="KW-0808">Transferase</keyword>
<dbReference type="Gene3D" id="6.10.340.10">
    <property type="match status" value="1"/>
</dbReference>
<dbReference type="PROSITE" id="PS50109">
    <property type="entry name" value="HIS_KIN"/>
    <property type="match status" value="1"/>
</dbReference>
<dbReference type="PROSITE" id="PS50885">
    <property type="entry name" value="HAMP"/>
    <property type="match status" value="1"/>
</dbReference>
<dbReference type="SUPFAM" id="SSF55874">
    <property type="entry name" value="ATPase domain of HSP90 chaperone/DNA topoisomerase II/histidine kinase"/>
    <property type="match status" value="1"/>
</dbReference>
<dbReference type="Gene3D" id="1.10.287.130">
    <property type="match status" value="1"/>
</dbReference>
<evidence type="ECO:0000256" key="7">
    <source>
        <dbReference type="ARBA" id="ARBA00022777"/>
    </source>
</evidence>
<evidence type="ECO:0000256" key="4">
    <source>
        <dbReference type="ARBA" id="ARBA00022553"/>
    </source>
</evidence>
<reference evidence="14 15" key="1">
    <citation type="submission" date="2021-08" db="EMBL/GenBank/DDBJ databases">
        <title>Draft genome sequence of Spirulina subsalsa with high tolerance to salinity and hype-accumulation of phycocyanin.</title>
        <authorList>
            <person name="Pei H."/>
            <person name="Jiang L."/>
        </authorList>
    </citation>
    <scope>NUCLEOTIDE SEQUENCE [LARGE SCALE GENOMIC DNA]</scope>
    <source>
        <strain evidence="14 15">FACHB-351</strain>
    </source>
</reference>
<dbReference type="InterPro" id="IPR050428">
    <property type="entry name" value="TCS_sensor_his_kinase"/>
</dbReference>
<evidence type="ECO:0000259" key="13">
    <source>
        <dbReference type="PROSITE" id="PS50885"/>
    </source>
</evidence>
<feature type="transmembrane region" description="Helical" evidence="11">
    <location>
        <begin position="180"/>
        <end position="199"/>
    </location>
</feature>